<reference evidence="1 2" key="1">
    <citation type="submission" date="2020-08" db="EMBL/GenBank/DDBJ databases">
        <title>Genome sequence of Thermomonas carbonis KCTC 42013T.</title>
        <authorList>
            <person name="Hyun D.-W."/>
            <person name="Bae J.-W."/>
        </authorList>
    </citation>
    <scope>NUCLEOTIDE SEQUENCE [LARGE SCALE GENOMIC DNA]</scope>
    <source>
        <strain evidence="1 2">KCTC 42013</strain>
    </source>
</reference>
<dbReference type="InterPro" id="IPR019734">
    <property type="entry name" value="TPR_rpt"/>
</dbReference>
<name>A0A7G9SP79_9GAMM</name>
<dbReference type="Pfam" id="PF13432">
    <property type="entry name" value="TPR_16"/>
    <property type="match status" value="1"/>
</dbReference>
<dbReference type="PANTHER" id="PTHR44998:SF1">
    <property type="entry name" value="UDP-N-ACETYLGLUCOSAMINE--PEPTIDE N-ACETYLGLUCOSAMINYLTRANSFERASE 110 KDA SUBUNIT"/>
    <property type="match status" value="1"/>
</dbReference>
<dbReference type="Gene3D" id="1.25.40.10">
    <property type="entry name" value="Tetratricopeptide repeat domain"/>
    <property type="match status" value="1"/>
</dbReference>
<evidence type="ECO:0000313" key="2">
    <source>
        <dbReference type="Proteomes" id="UP000515804"/>
    </source>
</evidence>
<dbReference type="InterPro" id="IPR011990">
    <property type="entry name" value="TPR-like_helical_dom_sf"/>
</dbReference>
<dbReference type="SUPFAM" id="SSF48452">
    <property type="entry name" value="TPR-like"/>
    <property type="match status" value="1"/>
</dbReference>
<dbReference type="RefSeq" id="WP_187552172.1">
    <property type="nucleotide sequence ID" value="NZ_BMZL01000001.1"/>
</dbReference>
<dbReference type="SMART" id="SM00028">
    <property type="entry name" value="TPR"/>
    <property type="match status" value="3"/>
</dbReference>
<dbReference type="EMBL" id="CP060719">
    <property type="protein sequence ID" value="QNN69654.1"/>
    <property type="molecule type" value="Genomic_DNA"/>
</dbReference>
<accession>A0A7G9SP79</accession>
<dbReference type="PROSITE" id="PS51257">
    <property type="entry name" value="PROKAR_LIPOPROTEIN"/>
    <property type="match status" value="1"/>
</dbReference>
<protein>
    <submittedName>
        <fullName evidence="1">Tetratricopeptide repeat protein</fullName>
    </submittedName>
</protein>
<evidence type="ECO:0000313" key="1">
    <source>
        <dbReference type="EMBL" id="QNN69654.1"/>
    </source>
</evidence>
<sequence length="270" mass="28577">MRREAKVMLVAACVFASGCSQLERLTIVRPSAARGEYTKIASTYDVSGSSTRGRDTDVTQLLMSASHFYQAGDLAQSQGMAQRALKSDPRSGDAHTLLGAIADARGDGVAAGKHYGKAAEIAPKTGIYANNYGTWLCSNGRAAESLDWFDAAVADPAYPTRGMALANAGKCARQAGQPDRAEANWRQALTLEPGNVPALSGMAALQFSRHQYLEARAFTERWLTAAPVDADGLSLAIQVEQKLGDNAAASRYLSRLQAIPSGSGPAPRTQ</sequence>
<dbReference type="PANTHER" id="PTHR44998">
    <property type="match status" value="1"/>
</dbReference>
<dbReference type="Proteomes" id="UP000515804">
    <property type="component" value="Chromosome"/>
</dbReference>
<dbReference type="AlphaFoldDB" id="A0A7G9SP79"/>
<dbReference type="GO" id="GO:0006493">
    <property type="term" value="P:protein O-linked glycosylation"/>
    <property type="evidence" value="ECO:0007669"/>
    <property type="project" value="TreeGrafter"/>
</dbReference>
<gene>
    <name evidence="1" type="ORF">H9L16_13460</name>
</gene>
<keyword evidence="2" id="KW-1185">Reference proteome</keyword>
<proteinExistence type="predicted"/>
<organism evidence="1 2">
    <name type="scientific">Thermomonas carbonis</name>
    <dbReference type="NCBI Taxonomy" id="1463158"/>
    <lineage>
        <taxon>Bacteria</taxon>
        <taxon>Pseudomonadati</taxon>
        <taxon>Pseudomonadota</taxon>
        <taxon>Gammaproteobacteria</taxon>
        <taxon>Lysobacterales</taxon>
        <taxon>Lysobacteraceae</taxon>
        <taxon>Thermomonas</taxon>
    </lineage>
</organism>
<dbReference type="KEGG" id="tcn:H9L16_13460"/>
<dbReference type="GO" id="GO:0016757">
    <property type="term" value="F:glycosyltransferase activity"/>
    <property type="evidence" value="ECO:0007669"/>
    <property type="project" value="TreeGrafter"/>
</dbReference>
<dbReference type="Pfam" id="PF14559">
    <property type="entry name" value="TPR_19"/>
    <property type="match status" value="1"/>
</dbReference>